<evidence type="ECO:0000259" key="1">
    <source>
        <dbReference type="Pfam" id="PF12680"/>
    </source>
</evidence>
<dbReference type="Pfam" id="PF12680">
    <property type="entry name" value="SnoaL_2"/>
    <property type="match status" value="1"/>
</dbReference>
<dbReference type="InterPro" id="IPR032710">
    <property type="entry name" value="NTF2-like_dom_sf"/>
</dbReference>
<gene>
    <name evidence="2" type="ORF">L0664_00945</name>
</gene>
<dbReference type="SUPFAM" id="SSF54427">
    <property type="entry name" value="NTF2-like"/>
    <property type="match status" value="1"/>
</dbReference>
<evidence type="ECO:0000313" key="2">
    <source>
        <dbReference type="EMBL" id="MCF2869618.1"/>
    </source>
</evidence>
<feature type="domain" description="SnoaL-like" evidence="1">
    <location>
        <begin position="7"/>
        <end position="109"/>
    </location>
</feature>
<dbReference type="RefSeq" id="WP_235223750.1">
    <property type="nucleotide sequence ID" value="NZ_JAKGAQ010000001.1"/>
</dbReference>
<sequence length="121" mass="12414">MSDALTTFFEAWSITDATERSAKIAAACSADITYSDPRSGGRLAGHDAVSDYVAMFSANAPGWTASVVSSDEVNGYARSIVAFGGMGPDGSLMVQHGTYFSDAADGKLTMIAGFVGTGAPE</sequence>
<dbReference type="EMBL" id="JAKGAQ010000001">
    <property type="protein sequence ID" value="MCF2869618.1"/>
    <property type="molecule type" value="Genomic_DNA"/>
</dbReference>
<accession>A0ABS9CQV2</accession>
<organism evidence="2 3">
    <name type="scientific">Octadecabacter dasysiphoniae</name>
    <dbReference type="NCBI Taxonomy" id="2909341"/>
    <lineage>
        <taxon>Bacteria</taxon>
        <taxon>Pseudomonadati</taxon>
        <taxon>Pseudomonadota</taxon>
        <taxon>Alphaproteobacteria</taxon>
        <taxon>Rhodobacterales</taxon>
        <taxon>Roseobacteraceae</taxon>
        <taxon>Octadecabacter</taxon>
    </lineage>
</organism>
<proteinExistence type="predicted"/>
<dbReference type="Gene3D" id="3.10.450.50">
    <property type="match status" value="1"/>
</dbReference>
<dbReference type="Proteomes" id="UP001200557">
    <property type="component" value="Unassembled WGS sequence"/>
</dbReference>
<reference evidence="2 3" key="1">
    <citation type="submission" date="2022-01" db="EMBL/GenBank/DDBJ databases">
        <title>Octadecabacter sp. nov., isolated from a marine alga.</title>
        <authorList>
            <person name="Jin M.S."/>
            <person name="Kim H.M."/>
            <person name="Han D.M."/>
            <person name="Jung J.J."/>
            <person name="Jeon C.O."/>
        </authorList>
    </citation>
    <scope>NUCLEOTIDE SEQUENCE [LARGE SCALE GENOMIC DNA]</scope>
    <source>
        <strain evidence="2 3">G9-8</strain>
    </source>
</reference>
<protein>
    <submittedName>
        <fullName evidence="2">Nuclear transport factor 2 family protein</fullName>
    </submittedName>
</protein>
<comment type="caution">
    <text evidence="2">The sequence shown here is derived from an EMBL/GenBank/DDBJ whole genome shotgun (WGS) entry which is preliminary data.</text>
</comment>
<keyword evidence="3" id="KW-1185">Reference proteome</keyword>
<name>A0ABS9CQV2_9RHOB</name>
<evidence type="ECO:0000313" key="3">
    <source>
        <dbReference type="Proteomes" id="UP001200557"/>
    </source>
</evidence>
<dbReference type="InterPro" id="IPR037401">
    <property type="entry name" value="SnoaL-like"/>
</dbReference>